<gene>
    <name evidence="2" type="ORF">Tci_906456</name>
</gene>
<protein>
    <submittedName>
        <fullName evidence="2">Uncharacterized protein</fullName>
    </submittedName>
</protein>
<organism evidence="2">
    <name type="scientific">Tanacetum cinerariifolium</name>
    <name type="common">Dalmatian daisy</name>
    <name type="synonym">Chrysanthemum cinerariifolium</name>
    <dbReference type="NCBI Taxonomy" id="118510"/>
    <lineage>
        <taxon>Eukaryota</taxon>
        <taxon>Viridiplantae</taxon>
        <taxon>Streptophyta</taxon>
        <taxon>Embryophyta</taxon>
        <taxon>Tracheophyta</taxon>
        <taxon>Spermatophyta</taxon>
        <taxon>Magnoliopsida</taxon>
        <taxon>eudicotyledons</taxon>
        <taxon>Gunneridae</taxon>
        <taxon>Pentapetalae</taxon>
        <taxon>asterids</taxon>
        <taxon>campanulids</taxon>
        <taxon>Asterales</taxon>
        <taxon>Asteraceae</taxon>
        <taxon>Asteroideae</taxon>
        <taxon>Anthemideae</taxon>
        <taxon>Anthemidinae</taxon>
        <taxon>Tanacetum</taxon>
    </lineage>
</organism>
<evidence type="ECO:0000313" key="2">
    <source>
        <dbReference type="EMBL" id="GFD34487.1"/>
    </source>
</evidence>
<accession>A0A699VGV9</accession>
<sequence>QRNLHASGEGLPSKEGSSTCDDQLPASVENYSQMTNNLILKIYKIANSLREQGD</sequence>
<feature type="non-terminal residue" evidence="2">
    <location>
        <position position="1"/>
    </location>
</feature>
<proteinExistence type="predicted"/>
<name>A0A699VGV9_TANCI</name>
<dbReference type="EMBL" id="BKCJ011447327">
    <property type="protein sequence ID" value="GFD34487.1"/>
    <property type="molecule type" value="Genomic_DNA"/>
</dbReference>
<reference evidence="2" key="1">
    <citation type="journal article" date="2019" name="Sci. Rep.">
        <title>Draft genome of Tanacetum cinerariifolium, the natural source of mosquito coil.</title>
        <authorList>
            <person name="Yamashiro T."/>
            <person name="Shiraishi A."/>
            <person name="Satake H."/>
            <person name="Nakayama K."/>
        </authorList>
    </citation>
    <scope>NUCLEOTIDE SEQUENCE</scope>
</reference>
<evidence type="ECO:0000256" key="1">
    <source>
        <dbReference type="SAM" id="MobiDB-lite"/>
    </source>
</evidence>
<dbReference type="AlphaFoldDB" id="A0A699VGV9"/>
<feature type="region of interest" description="Disordered" evidence="1">
    <location>
        <begin position="1"/>
        <end position="24"/>
    </location>
</feature>
<comment type="caution">
    <text evidence="2">The sequence shown here is derived from an EMBL/GenBank/DDBJ whole genome shotgun (WGS) entry which is preliminary data.</text>
</comment>